<reference evidence="9" key="1">
    <citation type="submission" date="2016-10" db="EMBL/GenBank/DDBJ databases">
        <authorList>
            <person name="de Groot N.N."/>
        </authorList>
    </citation>
    <scope>NUCLEOTIDE SEQUENCE [LARGE SCALE GENOMIC DNA]</scope>
    <source>
        <strain evidence="9">10nlg</strain>
    </source>
</reference>
<evidence type="ECO:0000256" key="4">
    <source>
        <dbReference type="ARBA" id="ARBA00022840"/>
    </source>
</evidence>
<dbReference type="GO" id="GO:0006281">
    <property type="term" value="P:DNA repair"/>
    <property type="evidence" value="ECO:0007669"/>
    <property type="project" value="TreeGrafter"/>
</dbReference>
<proteinExistence type="predicted"/>
<dbReference type="InterPro" id="IPR002464">
    <property type="entry name" value="DNA/RNA_helicase_DEAH_CS"/>
</dbReference>
<dbReference type="GO" id="GO:0009378">
    <property type="term" value="F:four-way junction helicase activity"/>
    <property type="evidence" value="ECO:0007669"/>
    <property type="project" value="TreeGrafter"/>
</dbReference>
<evidence type="ECO:0000256" key="5">
    <source>
        <dbReference type="ARBA" id="ARBA00023125"/>
    </source>
</evidence>
<dbReference type="GO" id="GO:0030894">
    <property type="term" value="C:replisome"/>
    <property type="evidence" value="ECO:0007669"/>
    <property type="project" value="TreeGrafter"/>
</dbReference>
<feature type="domain" description="Helicase C-terminal" evidence="7">
    <location>
        <begin position="216"/>
        <end position="365"/>
    </location>
</feature>
<dbReference type="GO" id="GO:0043590">
    <property type="term" value="C:bacterial nucleoid"/>
    <property type="evidence" value="ECO:0007669"/>
    <property type="project" value="TreeGrafter"/>
</dbReference>
<dbReference type="STRING" id="1464123.SAMN05444126_10198"/>
<dbReference type="PROSITE" id="PS51192">
    <property type="entry name" value="HELICASE_ATP_BIND_1"/>
    <property type="match status" value="1"/>
</dbReference>
<dbReference type="InterPro" id="IPR027417">
    <property type="entry name" value="P-loop_NTPase"/>
</dbReference>
<dbReference type="PANTHER" id="PTHR13710:SF84">
    <property type="entry name" value="ATP-DEPENDENT DNA HELICASE RECS-RELATED"/>
    <property type="match status" value="1"/>
</dbReference>
<dbReference type="NCBIfam" id="TIGR00614">
    <property type="entry name" value="recQ_fam"/>
    <property type="match status" value="1"/>
</dbReference>
<gene>
    <name evidence="8" type="ORF">SAMN05444126_10198</name>
</gene>
<keyword evidence="9" id="KW-1185">Reference proteome</keyword>
<dbReference type="OrthoDB" id="9763310at2"/>
<keyword evidence="1" id="KW-0547">Nucleotide-binding</keyword>
<dbReference type="FunFam" id="3.40.50.300:FF:001389">
    <property type="entry name" value="ATP-dependent DNA helicase RecQ"/>
    <property type="match status" value="1"/>
</dbReference>
<keyword evidence="5" id="KW-0238">DNA-binding</keyword>
<dbReference type="PROSITE" id="PS00690">
    <property type="entry name" value="DEAH_ATP_HELICASE"/>
    <property type="match status" value="1"/>
</dbReference>
<protein>
    <submittedName>
        <fullName evidence="8">ATP-dependent DNA helicase RecQ</fullName>
    </submittedName>
</protein>
<dbReference type="GO" id="GO:0016787">
    <property type="term" value="F:hydrolase activity"/>
    <property type="evidence" value="ECO:0007669"/>
    <property type="project" value="UniProtKB-KW"/>
</dbReference>
<dbReference type="GO" id="GO:0006310">
    <property type="term" value="P:DNA recombination"/>
    <property type="evidence" value="ECO:0007669"/>
    <property type="project" value="InterPro"/>
</dbReference>
<keyword evidence="3 8" id="KW-0347">Helicase</keyword>
<dbReference type="InterPro" id="IPR001650">
    <property type="entry name" value="Helicase_C-like"/>
</dbReference>
<sequence length="370" mass="42196">MSDLENELRRHFGYRSFRSYQKEVVESVLAESDTIAFLPTGMGKSLCYQLPAKLMTGLTIVVSPLVSLMEDQVIQLRSKGEKNAAHLSSLLSNEERRFVLKHLNRWSLLFVSPEMLSQQWLVKKLAARKVSLFVVDEAHCISQWGHEFRTDYLRLADVRKSLGQPVCLALTATATREVEEDIVSKMHMVRPERFRAPVNRENIFLQVHTCENEYEKQREFVKYLQGSAQPAICYAGTRQDAEDYAHLAAKTGGLRTAYYHGGVSKEDRIMIQQQFLNDELDMICATNAFGMGIDKSDIRTIIHLYLPQSVEQYLQETGRAGRDGGQSAAKMIVAGDDVRLSLRMLQRDLPDKPNHCKYFSRRIVSSSLLE</sequence>
<keyword evidence="2" id="KW-0378">Hydrolase</keyword>
<dbReference type="PROSITE" id="PS51194">
    <property type="entry name" value="HELICASE_CTER"/>
    <property type="match status" value="1"/>
</dbReference>
<organism evidence="8 9">
    <name type="scientific">Salisediminibacterium halotolerans</name>
    <dbReference type="NCBI Taxonomy" id="517425"/>
    <lineage>
        <taxon>Bacteria</taxon>
        <taxon>Bacillati</taxon>
        <taxon>Bacillota</taxon>
        <taxon>Bacilli</taxon>
        <taxon>Bacillales</taxon>
        <taxon>Bacillaceae</taxon>
        <taxon>Salisediminibacterium</taxon>
    </lineage>
</organism>
<evidence type="ECO:0000259" key="6">
    <source>
        <dbReference type="PROSITE" id="PS51192"/>
    </source>
</evidence>
<evidence type="ECO:0000256" key="3">
    <source>
        <dbReference type="ARBA" id="ARBA00022806"/>
    </source>
</evidence>
<name>A0A1H9P6L4_9BACI</name>
<evidence type="ECO:0000256" key="2">
    <source>
        <dbReference type="ARBA" id="ARBA00022801"/>
    </source>
</evidence>
<feature type="domain" description="Helicase ATP-binding" evidence="6">
    <location>
        <begin position="25"/>
        <end position="192"/>
    </location>
</feature>
<evidence type="ECO:0000256" key="1">
    <source>
        <dbReference type="ARBA" id="ARBA00022741"/>
    </source>
</evidence>
<keyword evidence="4" id="KW-0067">ATP-binding</keyword>
<comment type="caution">
    <text evidence="8">The sequence shown here is derived from an EMBL/GenBank/DDBJ whole genome shotgun (WGS) entry which is preliminary data.</text>
</comment>
<dbReference type="GO" id="GO:0003677">
    <property type="term" value="F:DNA binding"/>
    <property type="evidence" value="ECO:0007669"/>
    <property type="project" value="UniProtKB-KW"/>
</dbReference>
<dbReference type="Proteomes" id="UP000199318">
    <property type="component" value="Unassembled WGS sequence"/>
</dbReference>
<dbReference type="EMBL" id="FOGV01000001">
    <property type="protein sequence ID" value="SER43721.1"/>
    <property type="molecule type" value="Genomic_DNA"/>
</dbReference>
<dbReference type="SMART" id="SM00487">
    <property type="entry name" value="DEXDc"/>
    <property type="match status" value="1"/>
</dbReference>
<dbReference type="Gene3D" id="3.40.50.300">
    <property type="entry name" value="P-loop containing nucleotide triphosphate hydrolases"/>
    <property type="match status" value="2"/>
</dbReference>
<dbReference type="Pfam" id="PF00270">
    <property type="entry name" value="DEAD"/>
    <property type="match status" value="1"/>
</dbReference>
<dbReference type="SMART" id="SM00490">
    <property type="entry name" value="HELICc"/>
    <property type="match status" value="1"/>
</dbReference>
<dbReference type="GO" id="GO:0005524">
    <property type="term" value="F:ATP binding"/>
    <property type="evidence" value="ECO:0007669"/>
    <property type="project" value="UniProtKB-KW"/>
</dbReference>
<dbReference type="SUPFAM" id="SSF52540">
    <property type="entry name" value="P-loop containing nucleoside triphosphate hydrolases"/>
    <property type="match status" value="1"/>
</dbReference>
<dbReference type="GO" id="GO:0005737">
    <property type="term" value="C:cytoplasm"/>
    <property type="evidence" value="ECO:0007669"/>
    <property type="project" value="TreeGrafter"/>
</dbReference>
<dbReference type="PANTHER" id="PTHR13710">
    <property type="entry name" value="DNA HELICASE RECQ FAMILY MEMBER"/>
    <property type="match status" value="1"/>
</dbReference>
<evidence type="ECO:0000313" key="9">
    <source>
        <dbReference type="Proteomes" id="UP000199318"/>
    </source>
</evidence>
<evidence type="ECO:0000259" key="7">
    <source>
        <dbReference type="PROSITE" id="PS51194"/>
    </source>
</evidence>
<dbReference type="CDD" id="cd17920">
    <property type="entry name" value="DEXHc_RecQ"/>
    <property type="match status" value="1"/>
</dbReference>
<dbReference type="RefSeq" id="WP_093071569.1">
    <property type="nucleotide sequence ID" value="NZ_FOGV01000001.1"/>
</dbReference>
<evidence type="ECO:0000313" key="8">
    <source>
        <dbReference type="EMBL" id="SER43721.1"/>
    </source>
</evidence>
<dbReference type="AlphaFoldDB" id="A0A1H9P6L4"/>
<dbReference type="InterPro" id="IPR011545">
    <property type="entry name" value="DEAD/DEAH_box_helicase_dom"/>
</dbReference>
<accession>A0A1H9P6L4</accession>
<dbReference type="Pfam" id="PF00271">
    <property type="entry name" value="Helicase_C"/>
    <property type="match status" value="1"/>
</dbReference>
<dbReference type="GO" id="GO:0043138">
    <property type="term" value="F:3'-5' DNA helicase activity"/>
    <property type="evidence" value="ECO:0007669"/>
    <property type="project" value="TreeGrafter"/>
</dbReference>
<dbReference type="InterPro" id="IPR004589">
    <property type="entry name" value="DNA_helicase_ATP-dep_RecQ"/>
</dbReference>
<dbReference type="InterPro" id="IPR014001">
    <property type="entry name" value="Helicase_ATP-bd"/>
</dbReference>